<evidence type="ECO:0000313" key="4">
    <source>
        <dbReference type="Proteomes" id="UP000236262"/>
    </source>
</evidence>
<dbReference type="Pfam" id="PF13676">
    <property type="entry name" value="TIR_2"/>
    <property type="match status" value="1"/>
</dbReference>
<organism evidence="3 4">
    <name type="scientific">Chryseobacterium lactis</name>
    <dbReference type="NCBI Taxonomy" id="1241981"/>
    <lineage>
        <taxon>Bacteria</taxon>
        <taxon>Pseudomonadati</taxon>
        <taxon>Bacteroidota</taxon>
        <taxon>Flavobacteriia</taxon>
        <taxon>Flavobacteriales</taxon>
        <taxon>Weeksellaceae</taxon>
        <taxon>Chryseobacterium group</taxon>
        <taxon>Chryseobacterium</taxon>
    </lineage>
</organism>
<dbReference type="GO" id="GO:0007165">
    <property type="term" value="P:signal transduction"/>
    <property type="evidence" value="ECO:0007669"/>
    <property type="project" value="InterPro"/>
</dbReference>
<keyword evidence="5" id="KW-1185">Reference proteome</keyword>
<dbReference type="Proteomes" id="UP000236262">
    <property type="component" value="Unassembled WGS sequence"/>
</dbReference>
<name>A0A3G6RRN9_CHRLC</name>
<accession>A0A3G6RRN9</accession>
<proteinExistence type="predicted"/>
<dbReference type="InterPro" id="IPR000157">
    <property type="entry name" value="TIR_dom"/>
</dbReference>
<evidence type="ECO:0000313" key="5">
    <source>
        <dbReference type="Proteomes" id="UP000279972"/>
    </source>
</evidence>
<feature type="domain" description="TIR" evidence="1">
    <location>
        <begin position="1"/>
        <end position="129"/>
    </location>
</feature>
<dbReference type="InterPro" id="IPR035897">
    <property type="entry name" value="Toll_tir_struct_dom_sf"/>
</dbReference>
<dbReference type="Gene3D" id="3.40.50.10140">
    <property type="entry name" value="Toll/interleukin-1 receptor homology (TIR) domain"/>
    <property type="match status" value="1"/>
</dbReference>
<dbReference type="EMBL" id="PPEH01000005">
    <property type="protein sequence ID" value="PNW12962.1"/>
    <property type="molecule type" value="Genomic_DNA"/>
</dbReference>
<reference evidence="2 5" key="2">
    <citation type="submission" date="2018-11" db="EMBL/GenBank/DDBJ databases">
        <title>Proposal to divide the Flavobacteriaceae and reorganize its genera based on Amino Acid Identity values calculated from whole genome sequences.</title>
        <authorList>
            <person name="Nicholson A.C."/>
            <person name="Gulvik C.A."/>
            <person name="Whitney A.M."/>
            <person name="Humrighouse B.W."/>
            <person name="Bell M."/>
            <person name="Holmes B."/>
            <person name="Steigerwalt A.G."/>
            <person name="Villarma A."/>
            <person name="Sheth M."/>
            <person name="Batra D."/>
            <person name="Pryor J."/>
            <person name="Bernardet J.-F."/>
            <person name="Hugo C."/>
            <person name="Kampfer P."/>
            <person name="Newman J."/>
            <person name="McQuiston J.R."/>
        </authorList>
    </citation>
    <scope>NUCLEOTIDE SEQUENCE [LARGE SCALE GENOMIC DNA]</scope>
    <source>
        <strain evidence="2 5">KC_1864</strain>
    </source>
</reference>
<dbReference type="KEGG" id="clac:EG342_18455"/>
<protein>
    <submittedName>
        <fullName evidence="2">TIR domain-containing protein</fullName>
    </submittedName>
</protein>
<sequence length="346" mass="41039">MFKEVFISHAKEDIQYAEDLYDFLNENNYEPWLDKKKLRVGANWDFEIKNALKNSTFVIILLSSTSVNKRGYVQREFKYALEYSETKLHDDIYIIPILLDKCTVPDHLSKYQWIEIGDDDYRKKILESLNYQREKYIQSLPPDQISLNDYTTFSIDLKSNVKNIDYNCSLPLFHKNNYFDANYINPFIQQRALDIIDVYRKNTEDEIIYFQNPENSGYLEINGTVEYITKDYLSISITYESYMGQAHPHTSIQTLNFRFNPETKIGFNEIVNYDNLQKFLIDSINRFGNEEQQEVLINYCEYITEENINFTFNESNIEIIFINQLPRVIMALGFLSIPLNKIDHSI</sequence>
<dbReference type="RefSeq" id="WP_103292365.1">
    <property type="nucleotide sequence ID" value="NZ_CP033924.1"/>
</dbReference>
<dbReference type="AlphaFoldDB" id="A0A3G6RRN9"/>
<gene>
    <name evidence="3" type="ORF">C1637_14110</name>
    <name evidence="2" type="ORF">EG342_18455</name>
</gene>
<dbReference type="InterPro" id="IPR025303">
    <property type="entry name" value="PdaC"/>
</dbReference>
<dbReference type="Pfam" id="PF13739">
    <property type="entry name" value="PdaC"/>
    <property type="match status" value="1"/>
</dbReference>
<reference evidence="3 4" key="1">
    <citation type="submission" date="2018-01" db="EMBL/GenBank/DDBJ databases">
        <title>Draft genome sequences of Chryseobacterium lactis NCTC11390, Chryseobacterium oncorhynchi 701B-08, and Chryseobacterium viscerum 687B-08.</title>
        <authorList>
            <person name="Jeong J.-J."/>
            <person name="Lee Y.J."/>
            <person name="Park B."/>
            <person name="Choi I.-G."/>
            <person name="Kim K.D."/>
        </authorList>
    </citation>
    <scope>NUCLEOTIDE SEQUENCE [LARGE SCALE GENOMIC DNA]</scope>
    <source>
        <strain evidence="3 4">NCTC11390</strain>
    </source>
</reference>
<dbReference type="Proteomes" id="UP000279972">
    <property type="component" value="Chromosome"/>
</dbReference>
<dbReference type="PROSITE" id="PS50104">
    <property type="entry name" value="TIR"/>
    <property type="match status" value="1"/>
</dbReference>
<dbReference type="EMBL" id="CP033924">
    <property type="protein sequence ID" value="AZA83745.1"/>
    <property type="molecule type" value="Genomic_DNA"/>
</dbReference>
<dbReference type="Gene3D" id="3.30.565.40">
    <property type="entry name" value="Fervidobacterium nodosum Rt17-B1 like"/>
    <property type="match status" value="1"/>
</dbReference>
<evidence type="ECO:0000259" key="1">
    <source>
        <dbReference type="PROSITE" id="PS50104"/>
    </source>
</evidence>
<dbReference type="OrthoDB" id="594879at2"/>
<dbReference type="SUPFAM" id="SSF52200">
    <property type="entry name" value="Toll/Interleukin receptor TIR domain"/>
    <property type="match status" value="1"/>
</dbReference>
<evidence type="ECO:0000313" key="2">
    <source>
        <dbReference type="EMBL" id="AZA83745.1"/>
    </source>
</evidence>
<evidence type="ECO:0000313" key="3">
    <source>
        <dbReference type="EMBL" id="PNW12962.1"/>
    </source>
</evidence>